<sequence length="197" mass="22053">MSGSAKSHLRRYLQVARENLIWKLDGLGEYDIRRPLVPTGTNLLGLVKHCASIEAGYFGETFGRRFPEPLPWFDDPDAEVNLDMYTTPDESREDIVGLYKRVWAHADLTFDALDLDAPGRVPWWSPDDPGVTLAQIMIHVIADVERHCGQADIIRETIDGAVGWRPGKDNMAFDTQDELKAFHAKIEHAARVAADAG</sequence>
<protein>
    <submittedName>
        <fullName evidence="1">DinB family protein</fullName>
    </submittedName>
</protein>
<reference evidence="1 2" key="1">
    <citation type="submission" date="2024-09" db="EMBL/GenBank/DDBJ databases">
        <authorList>
            <person name="Sun Q."/>
            <person name="Mori K."/>
        </authorList>
    </citation>
    <scope>NUCLEOTIDE SEQUENCE [LARGE SCALE GENOMIC DNA]</scope>
    <source>
        <strain evidence="1 2">JCM 3307</strain>
    </source>
</reference>
<comment type="caution">
    <text evidence="1">The sequence shown here is derived from an EMBL/GenBank/DDBJ whole genome shotgun (WGS) entry which is preliminary data.</text>
</comment>
<dbReference type="SUPFAM" id="SSF109854">
    <property type="entry name" value="DinB/YfiT-like putative metalloenzymes"/>
    <property type="match status" value="1"/>
</dbReference>
<dbReference type="RefSeq" id="WP_223093420.1">
    <property type="nucleotide sequence ID" value="NZ_CP061913.1"/>
</dbReference>
<keyword evidence="2" id="KW-1185">Reference proteome</keyword>
<gene>
    <name evidence="1" type="ORF">ACFFTR_43490</name>
</gene>
<dbReference type="Pfam" id="PF04978">
    <property type="entry name" value="MST"/>
    <property type="match status" value="1"/>
</dbReference>
<dbReference type="InterPro" id="IPR007061">
    <property type="entry name" value="MST-like"/>
</dbReference>
<dbReference type="EMBL" id="JBHMCA010000070">
    <property type="protein sequence ID" value="MFB9449984.1"/>
    <property type="molecule type" value="Genomic_DNA"/>
</dbReference>
<name>A0ABV5MM97_9ACTN</name>
<dbReference type="Gene3D" id="1.20.120.450">
    <property type="entry name" value="dinb family like domain"/>
    <property type="match status" value="1"/>
</dbReference>
<organism evidence="1 2">
    <name type="scientific">Dactylosporangium vinaceum</name>
    <dbReference type="NCBI Taxonomy" id="53362"/>
    <lineage>
        <taxon>Bacteria</taxon>
        <taxon>Bacillati</taxon>
        <taxon>Actinomycetota</taxon>
        <taxon>Actinomycetes</taxon>
        <taxon>Micromonosporales</taxon>
        <taxon>Micromonosporaceae</taxon>
        <taxon>Dactylosporangium</taxon>
    </lineage>
</organism>
<dbReference type="InterPro" id="IPR034660">
    <property type="entry name" value="DinB/YfiT-like"/>
</dbReference>
<accession>A0ABV5MM97</accession>
<proteinExistence type="predicted"/>
<dbReference type="Proteomes" id="UP001589608">
    <property type="component" value="Unassembled WGS sequence"/>
</dbReference>
<evidence type="ECO:0000313" key="1">
    <source>
        <dbReference type="EMBL" id="MFB9449984.1"/>
    </source>
</evidence>
<evidence type="ECO:0000313" key="2">
    <source>
        <dbReference type="Proteomes" id="UP001589608"/>
    </source>
</evidence>